<proteinExistence type="predicted"/>
<dbReference type="EMBL" id="CP000142">
    <property type="protein sequence ID" value="ABI81893.1"/>
    <property type="molecule type" value="Genomic_DNA"/>
</dbReference>
<dbReference type="KEGG" id="pca:Pcar_3273"/>
<gene>
    <name evidence="1" type="ordered locus">Pcar_3273</name>
</gene>
<name>Q0C6P4_SYNC1</name>
<protein>
    <submittedName>
        <fullName evidence="1">Uncharacterized protein</fullName>
    </submittedName>
</protein>
<dbReference type="Proteomes" id="UP000002534">
    <property type="component" value="Chromosome"/>
</dbReference>
<organism evidence="1 2">
    <name type="scientific">Syntrophotalea carbinolica (strain DSM 2380 / NBRC 103641 / GraBd1)</name>
    <name type="common">Pelobacter carbinolicus</name>
    <dbReference type="NCBI Taxonomy" id="338963"/>
    <lineage>
        <taxon>Bacteria</taxon>
        <taxon>Pseudomonadati</taxon>
        <taxon>Thermodesulfobacteriota</taxon>
        <taxon>Desulfuromonadia</taxon>
        <taxon>Desulfuromonadales</taxon>
        <taxon>Syntrophotaleaceae</taxon>
        <taxon>Syntrophotalea</taxon>
    </lineage>
</organism>
<keyword evidence="2" id="KW-1185">Reference proteome</keyword>
<dbReference type="AlphaFoldDB" id="Q0C6P4"/>
<reference evidence="2" key="1">
    <citation type="submission" date="2005-10" db="EMBL/GenBank/DDBJ databases">
        <title>Complete sequence of Pelobacter carbinolicus DSM 2380.</title>
        <authorList>
            <person name="Copeland A."/>
            <person name="Lucas S."/>
            <person name="Lapidus A."/>
            <person name="Barry K."/>
            <person name="Detter J.C."/>
            <person name="Glavina T."/>
            <person name="Hammon N."/>
            <person name="Israni S."/>
            <person name="Pitluck S."/>
            <person name="Chertkov O."/>
            <person name="Schmutz J."/>
            <person name="Larimer F."/>
            <person name="Land M."/>
            <person name="Kyrpides N."/>
            <person name="Ivanova N."/>
            <person name="Richardson P."/>
        </authorList>
    </citation>
    <scope>NUCLEOTIDE SEQUENCE [LARGE SCALE GENOMIC DNA]</scope>
    <source>
        <strain evidence="2">DSM 2380 / NBRC 103641 / GraBd1</strain>
    </source>
</reference>
<accession>Q0C6P4</accession>
<evidence type="ECO:0000313" key="1">
    <source>
        <dbReference type="EMBL" id="ABI81893.1"/>
    </source>
</evidence>
<dbReference type="HOGENOM" id="CLU_2586586_0_0_7"/>
<reference evidence="1 2" key="2">
    <citation type="journal article" date="2012" name="BMC Genomics">
        <title>The genome of Pelobacter carbinolicus reveals surprising metabolic capabilities and physiological features.</title>
        <authorList>
            <person name="Aklujkar M."/>
            <person name="Haveman S.A."/>
            <person name="Didonato R.Jr."/>
            <person name="Chertkov O."/>
            <person name="Han C.S."/>
            <person name="Land M.L."/>
            <person name="Brown P."/>
            <person name="Lovley D.R."/>
        </authorList>
    </citation>
    <scope>NUCLEOTIDE SEQUENCE [LARGE SCALE GENOMIC DNA]</scope>
    <source>
        <strain evidence="2">DSM 2380 / NBRC 103641 / GraBd1</strain>
    </source>
</reference>
<evidence type="ECO:0000313" key="2">
    <source>
        <dbReference type="Proteomes" id="UP000002534"/>
    </source>
</evidence>
<sequence>MRFYLPQRNIFQNGLNKDVLCASPTWIGTPDTQPVIPTYLGLAWRPENPRQQWRVFYRKRADINRALSVLKRLRAEFIDR</sequence>